<evidence type="ECO:0000256" key="1">
    <source>
        <dbReference type="SAM" id="SignalP"/>
    </source>
</evidence>
<gene>
    <name evidence="2" type="ORF">VNO78_30997</name>
</gene>
<evidence type="ECO:0000313" key="3">
    <source>
        <dbReference type="Proteomes" id="UP001386955"/>
    </source>
</evidence>
<accession>A0AAN9RXY2</accession>
<evidence type="ECO:0008006" key="4">
    <source>
        <dbReference type="Google" id="ProtNLM"/>
    </source>
</evidence>
<dbReference type="Proteomes" id="UP001386955">
    <property type="component" value="Unassembled WGS sequence"/>
</dbReference>
<dbReference type="EMBL" id="JAYMYS010000008">
    <property type="protein sequence ID" value="KAK7385282.1"/>
    <property type="molecule type" value="Genomic_DNA"/>
</dbReference>
<evidence type="ECO:0000313" key="2">
    <source>
        <dbReference type="EMBL" id="KAK7385282.1"/>
    </source>
</evidence>
<organism evidence="2 3">
    <name type="scientific">Psophocarpus tetragonolobus</name>
    <name type="common">Winged bean</name>
    <name type="synonym">Dolichos tetragonolobus</name>
    <dbReference type="NCBI Taxonomy" id="3891"/>
    <lineage>
        <taxon>Eukaryota</taxon>
        <taxon>Viridiplantae</taxon>
        <taxon>Streptophyta</taxon>
        <taxon>Embryophyta</taxon>
        <taxon>Tracheophyta</taxon>
        <taxon>Spermatophyta</taxon>
        <taxon>Magnoliopsida</taxon>
        <taxon>eudicotyledons</taxon>
        <taxon>Gunneridae</taxon>
        <taxon>Pentapetalae</taxon>
        <taxon>rosids</taxon>
        <taxon>fabids</taxon>
        <taxon>Fabales</taxon>
        <taxon>Fabaceae</taxon>
        <taxon>Papilionoideae</taxon>
        <taxon>50 kb inversion clade</taxon>
        <taxon>NPAAA clade</taxon>
        <taxon>indigoferoid/millettioid clade</taxon>
        <taxon>Phaseoleae</taxon>
        <taxon>Psophocarpus</taxon>
    </lineage>
</organism>
<feature type="chain" id="PRO_5043021122" description="S-protein homolog" evidence="1">
    <location>
        <begin position="23"/>
        <end position="100"/>
    </location>
</feature>
<proteinExistence type="predicted"/>
<feature type="signal peptide" evidence="1">
    <location>
        <begin position="1"/>
        <end position="22"/>
    </location>
</feature>
<protein>
    <recommendedName>
        <fullName evidence="4">S-protein homolog</fullName>
    </recommendedName>
</protein>
<reference evidence="2 3" key="1">
    <citation type="submission" date="2024-01" db="EMBL/GenBank/DDBJ databases">
        <title>The genomes of 5 underutilized Papilionoideae crops provide insights into root nodulation and disease resistanc.</title>
        <authorList>
            <person name="Jiang F."/>
        </authorList>
    </citation>
    <scope>NUCLEOTIDE SEQUENCE [LARGE SCALE GENOMIC DNA]</scope>
    <source>
        <strain evidence="2">DUOXIRENSHENG_FW03</strain>
        <tissue evidence="2">Leaves</tissue>
    </source>
</reference>
<dbReference type="AlphaFoldDB" id="A0AAN9RXY2"/>
<sequence>MRLGRMSALLLLVCVVPTMVSAIRTHLEPFHVEGRIFRDPSADFDTSLSPYIAEVTLQCKHSRHTKHIIYTKNVTTDSLGTFTVFLDAKIHKQNCDKQVF</sequence>
<comment type="caution">
    <text evidence="2">The sequence shown here is derived from an EMBL/GenBank/DDBJ whole genome shotgun (WGS) entry which is preliminary data.</text>
</comment>
<keyword evidence="1" id="KW-0732">Signal</keyword>
<name>A0AAN9RXY2_PSOTE</name>
<keyword evidence="3" id="KW-1185">Reference proteome</keyword>